<feature type="transmembrane region" description="Helical" evidence="11">
    <location>
        <begin position="169"/>
        <end position="186"/>
    </location>
</feature>
<keyword evidence="5 11" id="KW-1133">Transmembrane helix</keyword>
<sequence length="722" mass="80214">MVDNSEFTSPEWRDSSTLAPKNLSLEETCAAIQSQLPFDYGEGGISYYYPVWFTAPMAIILSLVSIASVVGNGLVVATIMRHRGMRTRTNLLLANLAAADILVGALDMPFSLIALINGSWVFGKTACQFNAFTTGLALMASIHTLMFISIHKYISMTRPFSRSMTPLRISLMAACTWIWGIFYNLFPLFGMTKNVYKEGATQCGPIIPCLPFEKLHSLINTIMNFLVPLIVMSFCNFQISRAVKDHMGRMRQTSNVNYRNSVLQQKHITVTLVIVMVCYLACWGPYITYSCMLAFLNDKTVVHPIFNPIVYWCGYLNSACNPIIYAFRSPSFRQGYLEILCRTKADGKIGSFYSGSASGRVKTASQRTYLSQYSRKPAKEGRFRQGRCIAKLNLDTYKMNEVTVRHALLPNSGIVSKAVMNHLKHRSQRIGLLKTSPSTPDLTALLTTQRPRMRRFDTDTCLLPTLTSGLDLMGQCGHCEEEEDAINPACSFHTIPPENEMDNLLANEQQDEAIPIVLYDENGDARKIHTESGAFVVSLQDEDGQLSGHVRVIVTDADAISNTSLKTISRSFGEDLNLPTVEQHRVSVLSLVEFGRNFDMDNVPAHAPHANKRSTQHNTMCAPLHEIKFRSDPGGLALRKFGSVEKLNNVGRRHRRPPREKQQKQEASNSSSVEALTELAPEILRPSNKGLLAATGSGIRSSFMALFSKNHSGSSASFGSKK</sequence>
<evidence type="ECO:0000256" key="8">
    <source>
        <dbReference type="ARBA" id="ARBA00023170"/>
    </source>
</evidence>
<gene>
    <name evidence="13" type="ORF">CLODIP_2_CD06276</name>
</gene>
<feature type="transmembrane region" description="Helical" evidence="11">
    <location>
        <begin position="268"/>
        <end position="289"/>
    </location>
</feature>
<dbReference type="GO" id="GO:0005886">
    <property type="term" value="C:plasma membrane"/>
    <property type="evidence" value="ECO:0007669"/>
    <property type="project" value="UniProtKB-SubCell"/>
</dbReference>
<evidence type="ECO:0000256" key="5">
    <source>
        <dbReference type="ARBA" id="ARBA00022989"/>
    </source>
</evidence>
<feature type="transmembrane region" description="Helical" evidence="11">
    <location>
        <begin position="128"/>
        <end position="148"/>
    </location>
</feature>
<dbReference type="SMART" id="SM01381">
    <property type="entry name" value="7TM_GPCR_Srsx"/>
    <property type="match status" value="1"/>
</dbReference>
<keyword evidence="14" id="KW-1185">Reference proteome</keyword>
<evidence type="ECO:0000259" key="12">
    <source>
        <dbReference type="PROSITE" id="PS50262"/>
    </source>
</evidence>
<evidence type="ECO:0000256" key="6">
    <source>
        <dbReference type="ARBA" id="ARBA00023040"/>
    </source>
</evidence>
<keyword evidence="6" id="KW-0297">G-protein coupled receptor</keyword>
<dbReference type="PROSITE" id="PS50262">
    <property type="entry name" value="G_PROTEIN_RECEP_F1_2"/>
    <property type="match status" value="1"/>
</dbReference>
<dbReference type="PANTHER" id="PTHR24249">
    <property type="entry name" value="HISTAMINE RECEPTOR-RELATED G-PROTEIN COUPLED RECEPTOR"/>
    <property type="match status" value="1"/>
</dbReference>
<feature type="transmembrane region" description="Helical" evidence="11">
    <location>
        <begin position="92"/>
        <end position="116"/>
    </location>
</feature>
<organism evidence="13 14">
    <name type="scientific">Cloeon dipterum</name>
    <dbReference type="NCBI Taxonomy" id="197152"/>
    <lineage>
        <taxon>Eukaryota</taxon>
        <taxon>Metazoa</taxon>
        <taxon>Ecdysozoa</taxon>
        <taxon>Arthropoda</taxon>
        <taxon>Hexapoda</taxon>
        <taxon>Insecta</taxon>
        <taxon>Pterygota</taxon>
        <taxon>Palaeoptera</taxon>
        <taxon>Ephemeroptera</taxon>
        <taxon>Pisciforma</taxon>
        <taxon>Baetidae</taxon>
        <taxon>Cloeon</taxon>
    </lineage>
</organism>
<dbReference type="CDD" id="cd00637">
    <property type="entry name" value="7tm_classA_rhodopsin-like"/>
    <property type="match status" value="1"/>
</dbReference>
<feature type="compositionally biased region" description="Polar residues" evidence="10">
    <location>
        <begin position="665"/>
        <end position="674"/>
    </location>
</feature>
<keyword evidence="8" id="KW-0675">Receptor</keyword>
<evidence type="ECO:0000256" key="7">
    <source>
        <dbReference type="ARBA" id="ARBA00023136"/>
    </source>
</evidence>
<evidence type="ECO:0000313" key="14">
    <source>
        <dbReference type="Proteomes" id="UP000494165"/>
    </source>
</evidence>
<dbReference type="OrthoDB" id="9445642at2759"/>
<comment type="similarity">
    <text evidence="2">Belongs to the G-protein coupled receptor 1 family.</text>
</comment>
<feature type="domain" description="G-protein coupled receptors family 1 profile" evidence="12">
    <location>
        <begin position="71"/>
        <end position="325"/>
    </location>
</feature>
<dbReference type="Pfam" id="PF00001">
    <property type="entry name" value="7tm_1"/>
    <property type="match status" value="1"/>
</dbReference>
<evidence type="ECO:0000256" key="2">
    <source>
        <dbReference type="ARBA" id="ARBA00010663"/>
    </source>
</evidence>
<keyword evidence="3" id="KW-1003">Cell membrane</keyword>
<dbReference type="PANTHER" id="PTHR24249:SF372">
    <property type="entry name" value="G-PROTEIN COUPLED RECEPTORS FAMILY 1 PROFILE DOMAIN-CONTAINING PROTEIN"/>
    <property type="match status" value="1"/>
</dbReference>
<dbReference type="InterPro" id="IPR000276">
    <property type="entry name" value="GPCR_Rhodpsn"/>
</dbReference>
<dbReference type="Proteomes" id="UP000494165">
    <property type="component" value="Unassembled WGS sequence"/>
</dbReference>
<feature type="transmembrane region" description="Helical" evidence="11">
    <location>
        <begin position="218"/>
        <end position="239"/>
    </location>
</feature>
<name>A0A8S1CMF5_9INSE</name>
<comment type="caution">
    <text evidence="13">The sequence shown here is derived from an EMBL/GenBank/DDBJ whole genome shotgun (WGS) entry which is preliminary data.</text>
</comment>
<accession>A0A8S1CMF5</accession>
<keyword evidence="9" id="KW-0807">Transducer</keyword>
<protein>
    <recommendedName>
        <fullName evidence="12">G-protein coupled receptors family 1 profile domain-containing protein</fullName>
    </recommendedName>
</protein>
<proteinExistence type="inferred from homology"/>
<evidence type="ECO:0000256" key="3">
    <source>
        <dbReference type="ARBA" id="ARBA00022475"/>
    </source>
</evidence>
<keyword evidence="7 11" id="KW-0472">Membrane</keyword>
<comment type="subcellular location">
    <subcellularLocation>
        <location evidence="1">Cell membrane</location>
        <topology evidence="1">Multi-pass membrane protein</topology>
    </subcellularLocation>
</comment>
<feature type="region of interest" description="Disordered" evidence="10">
    <location>
        <begin position="648"/>
        <end position="674"/>
    </location>
</feature>
<dbReference type="AlphaFoldDB" id="A0A8S1CMF5"/>
<evidence type="ECO:0000256" key="11">
    <source>
        <dbReference type="SAM" id="Phobius"/>
    </source>
</evidence>
<dbReference type="PRINTS" id="PR00237">
    <property type="entry name" value="GPCRRHODOPSN"/>
</dbReference>
<dbReference type="InterPro" id="IPR017452">
    <property type="entry name" value="GPCR_Rhodpsn_7TM"/>
</dbReference>
<dbReference type="Gene3D" id="1.20.1070.10">
    <property type="entry name" value="Rhodopsin 7-helix transmembrane proteins"/>
    <property type="match status" value="1"/>
</dbReference>
<evidence type="ECO:0000313" key="13">
    <source>
        <dbReference type="EMBL" id="CAB3372793.1"/>
    </source>
</evidence>
<evidence type="ECO:0000256" key="1">
    <source>
        <dbReference type="ARBA" id="ARBA00004651"/>
    </source>
</evidence>
<feature type="transmembrane region" description="Helical" evidence="11">
    <location>
        <begin position="57"/>
        <end position="80"/>
    </location>
</feature>
<keyword evidence="4 11" id="KW-0812">Transmembrane</keyword>
<reference evidence="13 14" key="1">
    <citation type="submission" date="2020-04" db="EMBL/GenBank/DDBJ databases">
        <authorList>
            <person name="Alioto T."/>
            <person name="Alioto T."/>
            <person name="Gomez Garrido J."/>
        </authorList>
    </citation>
    <scope>NUCLEOTIDE SEQUENCE [LARGE SCALE GENOMIC DNA]</scope>
</reference>
<dbReference type="SUPFAM" id="SSF81321">
    <property type="entry name" value="Family A G protein-coupled receptor-like"/>
    <property type="match status" value="1"/>
</dbReference>
<dbReference type="InterPro" id="IPR050569">
    <property type="entry name" value="TAAR"/>
</dbReference>
<evidence type="ECO:0000256" key="9">
    <source>
        <dbReference type="ARBA" id="ARBA00023224"/>
    </source>
</evidence>
<evidence type="ECO:0000256" key="4">
    <source>
        <dbReference type="ARBA" id="ARBA00022692"/>
    </source>
</evidence>
<dbReference type="GO" id="GO:0004930">
    <property type="term" value="F:G protein-coupled receptor activity"/>
    <property type="evidence" value="ECO:0007669"/>
    <property type="project" value="UniProtKB-KW"/>
</dbReference>
<dbReference type="EMBL" id="CADEPI010000076">
    <property type="protein sequence ID" value="CAB3372793.1"/>
    <property type="molecule type" value="Genomic_DNA"/>
</dbReference>
<evidence type="ECO:0000256" key="10">
    <source>
        <dbReference type="SAM" id="MobiDB-lite"/>
    </source>
</evidence>